<evidence type="ECO:0000259" key="10">
    <source>
        <dbReference type="PROSITE" id="PS51910"/>
    </source>
</evidence>
<evidence type="ECO:0000256" key="4">
    <source>
        <dbReference type="ARBA" id="ARBA00022801"/>
    </source>
</evidence>
<evidence type="ECO:0000256" key="8">
    <source>
        <dbReference type="ARBA" id="ARBA00023326"/>
    </source>
</evidence>
<gene>
    <name evidence="11" type="ORF">BLGHR1_11792</name>
</gene>
<keyword evidence="8" id="KW-0624">Polysaccharide degradation</keyword>
<protein>
    <recommendedName>
        <fullName evidence="3">chitinase</fullName>
        <ecNumber evidence="3">3.2.1.14</ecNumber>
    </recommendedName>
</protein>
<comment type="similarity">
    <text evidence="2">Belongs to the glycosyl hydrolase 18 family. Chitinase class V subfamily.</text>
</comment>
<dbReference type="EMBL" id="UNSH01000035">
    <property type="protein sequence ID" value="SZF01039.1"/>
    <property type="molecule type" value="Genomic_DNA"/>
</dbReference>
<organism evidence="11 12">
    <name type="scientific">Blumeria hordei</name>
    <name type="common">Barley powdery mildew</name>
    <name type="synonym">Blumeria graminis f. sp. hordei</name>
    <dbReference type="NCBI Taxonomy" id="2867405"/>
    <lineage>
        <taxon>Eukaryota</taxon>
        <taxon>Fungi</taxon>
        <taxon>Dikarya</taxon>
        <taxon>Ascomycota</taxon>
        <taxon>Pezizomycotina</taxon>
        <taxon>Leotiomycetes</taxon>
        <taxon>Erysiphales</taxon>
        <taxon>Erysiphaceae</taxon>
        <taxon>Blumeria</taxon>
    </lineage>
</organism>
<dbReference type="GO" id="GO:0000272">
    <property type="term" value="P:polysaccharide catabolic process"/>
    <property type="evidence" value="ECO:0007669"/>
    <property type="project" value="UniProtKB-KW"/>
</dbReference>
<dbReference type="PANTHER" id="PTHR11177:SF228">
    <property type="entry name" value="CHITINASE"/>
    <property type="match status" value="1"/>
</dbReference>
<dbReference type="VEuPathDB" id="FungiDB:BLGHR1_11792"/>
<comment type="catalytic activity">
    <reaction evidence="1">
        <text>Random endo-hydrolysis of N-acetyl-beta-D-glucosaminide (1-&gt;4)-beta-linkages in chitin and chitodextrins.</text>
        <dbReference type="EC" id="3.2.1.14"/>
    </reaction>
</comment>
<evidence type="ECO:0000256" key="5">
    <source>
        <dbReference type="ARBA" id="ARBA00023024"/>
    </source>
</evidence>
<evidence type="ECO:0000256" key="3">
    <source>
        <dbReference type="ARBA" id="ARBA00012729"/>
    </source>
</evidence>
<dbReference type="PROSITE" id="PS51910">
    <property type="entry name" value="GH18_2"/>
    <property type="match status" value="1"/>
</dbReference>
<evidence type="ECO:0000313" key="12">
    <source>
        <dbReference type="Proteomes" id="UP000275772"/>
    </source>
</evidence>
<accession>A0A383UMN4</accession>
<dbReference type="InterPro" id="IPR001223">
    <property type="entry name" value="Glyco_hydro18_cat"/>
</dbReference>
<dbReference type="InterPro" id="IPR001579">
    <property type="entry name" value="Glyco_hydro_18_chit_AS"/>
</dbReference>
<dbReference type="Gene3D" id="3.20.20.80">
    <property type="entry name" value="Glycosidases"/>
    <property type="match status" value="1"/>
</dbReference>
<dbReference type="InterPro" id="IPR017853">
    <property type="entry name" value="GH"/>
</dbReference>
<dbReference type="SUPFAM" id="SSF51445">
    <property type="entry name" value="(Trans)glycosidases"/>
    <property type="match status" value="1"/>
</dbReference>
<reference evidence="11 12" key="1">
    <citation type="submission" date="2017-11" db="EMBL/GenBank/DDBJ databases">
        <authorList>
            <person name="Kracher B."/>
        </authorList>
    </citation>
    <scope>NUCLEOTIDE SEQUENCE [LARGE SCALE GENOMIC DNA]</scope>
    <source>
        <strain evidence="11 12">RACE1</strain>
    </source>
</reference>
<proteinExistence type="inferred from homology"/>
<dbReference type="GO" id="GO:0008061">
    <property type="term" value="F:chitin binding"/>
    <property type="evidence" value="ECO:0007669"/>
    <property type="project" value="InterPro"/>
</dbReference>
<dbReference type="InterPro" id="IPR029070">
    <property type="entry name" value="Chitinase_insertion_sf"/>
</dbReference>
<dbReference type="GO" id="GO:0008843">
    <property type="term" value="F:endochitinase activity"/>
    <property type="evidence" value="ECO:0007669"/>
    <property type="project" value="UniProtKB-EC"/>
</dbReference>
<feature type="domain" description="GH18" evidence="10">
    <location>
        <begin position="41"/>
        <end position="379"/>
    </location>
</feature>
<evidence type="ECO:0000256" key="7">
    <source>
        <dbReference type="ARBA" id="ARBA00023295"/>
    </source>
</evidence>
<dbReference type="GO" id="GO:0005576">
    <property type="term" value="C:extracellular region"/>
    <property type="evidence" value="ECO:0007669"/>
    <property type="project" value="TreeGrafter"/>
</dbReference>
<dbReference type="Pfam" id="PF00704">
    <property type="entry name" value="Glyco_hydro_18"/>
    <property type="match status" value="1"/>
</dbReference>
<dbReference type="GO" id="GO:0006032">
    <property type="term" value="P:chitin catabolic process"/>
    <property type="evidence" value="ECO:0007669"/>
    <property type="project" value="UniProtKB-KW"/>
</dbReference>
<dbReference type="AlphaFoldDB" id="A0A383UMN4"/>
<dbReference type="PROSITE" id="PS01095">
    <property type="entry name" value="GH18_1"/>
    <property type="match status" value="1"/>
</dbReference>
<dbReference type="SUPFAM" id="SSF54556">
    <property type="entry name" value="Chitinase insertion domain"/>
    <property type="match status" value="1"/>
</dbReference>
<sequence>MPNIFSSTPPTIPHATRPRFNLLWRKQKLNTATVDIGRQSWINAIYYPNWAVYCGETPASLNYACVSHVFYAFAHVDIEGKIFLSDEWADKEMPVDGTTGCLASLSCLKQQFSHLKLILSIGGGASSQNFAAVASSKHGRETFGRSARSLVDTFALDGIDIDWEHPSDHEQGRNFISLLAAIRCYLPEAKYLLTAALPAGQWALQNINLPKANEYLDFINLMAYDFTGSWTAKAGHHAQLHASKGDECCGASAVNYIISTGFPGYKLLLGIPVYGRSFLGASGPDQTYTGHAGDEGTFKYKDLPRQNCQETVNPHVVAASCSGGDGGFVTYDNPDTVRMKANYCREKGLGGLFYWTGTADAPSGPRSLVSTGFHSLHGH</sequence>
<dbReference type="Gene3D" id="3.10.50.10">
    <property type="match status" value="1"/>
</dbReference>
<dbReference type="EC" id="3.2.1.14" evidence="3"/>
<evidence type="ECO:0000256" key="1">
    <source>
        <dbReference type="ARBA" id="ARBA00000822"/>
    </source>
</evidence>
<keyword evidence="6" id="KW-0119">Carbohydrate metabolism</keyword>
<name>A0A383UMN4_BLUHO</name>
<evidence type="ECO:0000256" key="6">
    <source>
        <dbReference type="ARBA" id="ARBA00023277"/>
    </source>
</evidence>
<dbReference type="SMART" id="SM00636">
    <property type="entry name" value="Glyco_18"/>
    <property type="match status" value="1"/>
</dbReference>
<keyword evidence="5" id="KW-0146">Chitin degradation</keyword>
<keyword evidence="4 9" id="KW-0378">Hydrolase</keyword>
<evidence type="ECO:0000313" key="11">
    <source>
        <dbReference type="EMBL" id="SZF01039.1"/>
    </source>
</evidence>
<keyword evidence="7 9" id="KW-0326">Glycosidase</keyword>
<dbReference type="Proteomes" id="UP000275772">
    <property type="component" value="Unassembled WGS sequence"/>
</dbReference>
<dbReference type="PANTHER" id="PTHR11177">
    <property type="entry name" value="CHITINASE"/>
    <property type="match status" value="1"/>
</dbReference>
<evidence type="ECO:0000256" key="9">
    <source>
        <dbReference type="RuleBase" id="RU000489"/>
    </source>
</evidence>
<evidence type="ECO:0000256" key="2">
    <source>
        <dbReference type="ARBA" id="ARBA00008682"/>
    </source>
</evidence>
<dbReference type="InterPro" id="IPR050314">
    <property type="entry name" value="Glycosyl_Hydrlase_18"/>
</dbReference>
<dbReference type="InterPro" id="IPR011583">
    <property type="entry name" value="Chitinase_II/V-like_cat"/>
</dbReference>